<evidence type="ECO:0000256" key="1">
    <source>
        <dbReference type="SAM" id="MobiDB-lite"/>
    </source>
</evidence>
<dbReference type="EMBL" id="HG792019">
    <property type="protein sequence ID" value="CDM36546.1"/>
    <property type="molecule type" value="Genomic_DNA"/>
</dbReference>
<keyword evidence="3" id="KW-1185">Reference proteome</keyword>
<sequence length="308" mass="34988">MMKPQDNYCQLLIPQNYLYTIKHGIPQGGLAVIATFIFWSTAKRVANAHRTSQYYRAKILLQTFPWKPIIPFRAPKQNPMDSVTPRKKDNEDHSVFLSSVAPIELSLTTSLELPKEASSVGIPEVSLDARGLSKQNNLGTTFPQWQTKRAVHSKRENESTLHRTSEKDTENSRRRNRVRKSSLGQHGSKASQCILSASFKNRTLSKAMKLGPITCRGALKMTGKLCKAQLPLLKNHFRDRSDLFSDGEALLHEIAIVHPKYKQIIRTLPILLNFIPGELKEKLMIEENAEWLKMGAYLVNKWISRSQA</sequence>
<gene>
    <name evidence="2" type="ORF">PROQFM164_S05g000379</name>
</gene>
<protein>
    <submittedName>
        <fullName evidence="2">Uncharacterized protein</fullName>
    </submittedName>
</protein>
<dbReference type="OMA" id="FIFWSTA"/>
<feature type="region of interest" description="Disordered" evidence="1">
    <location>
        <begin position="138"/>
        <end position="186"/>
    </location>
</feature>
<reference evidence="2" key="1">
    <citation type="journal article" date="2014" name="Nat. Commun.">
        <title>Multiple recent horizontal transfers of a large genomic region in cheese making fungi.</title>
        <authorList>
            <person name="Cheeseman K."/>
            <person name="Ropars J."/>
            <person name="Renault P."/>
            <person name="Dupont J."/>
            <person name="Gouzy J."/>
            <person name="Branca A."/>
            <person name="Abraham A.L."/>
            <person name="Ceppi M."/>
            <person name="Conseiller E."/>
            <person name="Debuchy R."/>
            <person name="Malagnac F."/>
            <person name="Goarin A."/>
            <person name="Silar P."/>
            <person name="Lacoste S."/>
            <person name="Sallet E."/>
            <person name="Bensimon A."/>
            <person name="Giraud T."/>
            <person name="Brygoo Y."/>
        </authorList>
    </citation>
    <scope>NUCLEOTIDE SEQUENCE [LARGE SCALE GENOMIC DNA]</scope>
    <source>
        <strain evidence="2">FM164</strain>
    </source>
</reference>
<organism evidence="2 3">
    <name type="scientific">Penicillium roqueforti (strain FM164)</name>
    <dbReference type="NCBI Taxonomy" id="1365484"/>
    <lineage>
        <taxon>Eukaryota</taxon>
        <taxon>Fungi</taxon>
        <taxon>Dikarya</taxon>
        <taxon>Ascomycota</taxon>
        <taxon>Pezizomycotina</taxon>
        <taxon>Eurotiomycetes</taxon>
        <taxon>Eurotiomycetidae</taxon>
        <taxon>Eurotiales</taxon>
        <taxon>Aspergillaceae</taxon>
        <taxon>Penicillium</taxon>
    </lineage>
</organism>
<evidence type="ECO:0000313" key="2">
    <source>
        <dbReference type="EMBL" id="CDM36546.1"/>
    </source>
</evidence>
<accession>W6QKL9</accession>
<dbReference type="OrthoDB" id="4353841at2759"/>
<feature type="compositionally biased region" description="Basic and acidic residues" evidence="1">
    <location>
        <begin position="153"/>
        <end position="173"/>
    </location>
</feature>
<dbReference type="Proteomes" id="UP000030686">
    <property type="component" value="Unassembled WGS sequence"/>
</dbReference>
<proteinExistence type="predicted"/>
<evidence type="ECO:0000313" key="3">
    <source>
        <dbReference type="Proteomes" id="UP000030686"/>
    </source>
</evidence>
<dbReference type="AlphaFoldDB" id="W6QKL9"/>
<feature type="compositionally biased region" description="Polar residues" evidence="1">
    <location>
        <begin position="138"/>
        <end position="147"/>
    </location>
</feature>
<name>W6QKL9_PENRF</name>